<organism evidence="1 2">
    <name type="scientific">Pedococcus aerophilus</name>
    <dbReference type="NCBI Taxonomy" id="436356"/>
    <lineage>
        <taxon>Bacteria</taxon>
        <taxon>Bacillati</taxon>
        <taxon>Actinomycetota</taxon>
        <taxon>Actinomycetes</taxon>
        <taxon>Micrococcales</taxon>
        <taxon>Intrasporangiaceae</taxon>
        <taxon>Pedococcus</taxon>
    </lineage>
</organism>
<proteinExistence type="predicted"/>
<comment type="caution">
    <text evidence="1">The sequence shown here is derived from an EMBL/GenBank/DDBJ whole genome shotgun (WGS) entry which is preliminary data.</text>
</comment>
<keyword evidence="2" id="KW-1185">Reference proteome</keyword>
<evidence type="ECO:0008006" key="3">
    <source>
        <dbReference type="Google" id="ProtNLM"/>
    </source>
</evidence>
<sequence>MIIWLNGTHGAGKTTIGALVDTTALTPEQAARRIVAMVGG</sequence>
<evidence type="ECO:0000313" key="1">
    <source>
        <dbReference type="EMBL" id="GAA2731736.1"/>
    </source>
</evidence>
<dbReference type="RefSeq" id="WP_344190101.1">
    <property type="nucleotide sequence ID" value="NZ_BAAARN010000001.1"/>
</dbReference>
<reference evidence="1 2" key="1">
    <citation type="journal article" date="2019" name="Int. J. Syst. Evol. Microbiol.">
        <title>The Global Catalogue of Microorganisms (GCM) 10K type strain sequencing project: providing services to taxonomists for standard genome sequencing and annotation.</title>
        <authorList>
            <consortium name="The Broad Institute Genomics Platform"/>
            <consortium name="The Broad Institute Genome Sequencing Center for Infectious Disease"/>
            <person name="Wu L."/>
            <person name="Ma J."/>
        </authorList>
    </citation>
    <scope>NUCLEOTIDE SEQUENCE [LARGE SCALE GENOMIC DNA]</scope>
    <source>
        <strain evidence="1 2">JCM 16378</strain>
    </source>
</reference>
<accession>A0ABN3UGI4</accession>
<dbReference type="EMBL" id="BAAARN010000001">
    <property type="protein sequence ID" value="GAA2731736.1"/>
    <property type="molecule type" value="Genomic_DNA"/>
</dbReference>
<gene>
    <name evidence="1" type="ORF">GCM10009867_06070</name>
</gene>
<evidence type="ECO:0000313" key="2">
    <source>
        <dbReference type="Proteomes" id="UP001501326"/>
    </source>
</evidence>
<dbReference type="Proteomes" id="UP001501326">
    <property type="component" value="Unassembled WGS sequence"/>
</dbReference>
<protein>
    <recommendedName>
        <fullName evidence="3">ATP-binding protein</fullName>
    </recommendedName>
</protein>
<name>A0ABN3UGI4_9MICO</name>